<reference evidence="1" key="1">
    <citation type="journal article" date="2014" name="Int. J. Syst. Evol. Microbiol.">
        <title>Complete genome sequence of Corynebacterium casei LMG S-19264T (=DSM 44701T), isolated from a smear-ripened cheese.</title>
        <authorList>
            <consortium name="US DOE Joint Genome Institute (JGI-PGF)"/>
            <person name="Walter F."/>
            <person name="Albersmeier A."/>
            <person name="Kalinowski J."/>
            <person name="Ruckert C."/>
        </authorList>
    </citation>
    <scope>NUCLEOTIDE SEQUENCE</scope>
    <source>
        <strain evidence="1">KCTC 12988</strain>
    </source>
</reference>
<evidence type="ECO:0000313" key="1">
    <source>
        <dbReference type="EMBL" id="GHC42298.1"/>
    </source>
</evidence>
<protein>
    <submittedName>
        <fullName evidence="1">Uncharacterized protein</fullName>
    </submittedName>
</protein>
<reference evidence="1" key="2">
    <citation type="submission" date="2020-09" db="EMBL/GenBank/DDBJ databases">
        <authorList>
            <person name="Sun Q."/>
            <person name="Kim S."/>
        </authorList>
    </citation>
    <scope>NUCLEOTIDE SEQUENCE</scope>
    <source>
        <strain evidence="1">KCTC 12988</strain>
    </source>
</reference>
<name>A0A918TC78_9BACT</name>
<keyword evidence="2" id="KW-1185">Reference proteome</keyword>
<accession>A0A918TC78</accession>
<sequence length="264" mass="30466">MADRILVLLILLTFPPQLGAMEGTAFALSKRSTQTHRDYLESRRELFSELSDPFQVASKAKVIEEEPEPWENKRSFWRRGILATIFWVGEQPTPRNPTPNDKSSWDPQWQENFGGIDRPESRNGFLPTGFVPKQTPFYIALPYNDLVPGGGHQPEASEVIPWFWKLHQGPTTSVCHGRWVAIHREGRICYARWRDCGPFSTDDWRYVFLGERPKPNPNGNAGIDISPAVRDYLQLDGNRRVDWKFVEDFEVPDGPWKNWTPTSQ</sequence>
<dbReference type="Proteomes" id="UP000644507">
    <property type="component" value="Unassembled WGS sequence"/>
</dbReference>
<dbReference type="EMBL" id="BMXI01000001">
    <property type="protein sequence ID" value="GHC42298.1"/>
    <property type="molecule type" value="Genomic_DNA"/>
</dbReference>
<gene>
    <name evidence="1" type="ORF">GCM10007100_04090</name>
</gene>
<organism evidence="1 2">
    <name type="scientific">Roseibacillus persicicus</name>
    <dbReference type="NCBI Taxonomy" id="454148"/>
    <lineage>
        <taxon>Bacteria</taxon>
        <taxon>Pseudomonadati</taxon>
        <taxon>Verrucomicrobiota</taxon>
        <taxon>Verrucomicrobiia</taxon>
        <taxon>Verrucomicrobiales</taxon>
        <taxon>Verrucomicrobiaceae</taxon>
        <taxon>Roseibacillus</taxon>
    </lineage>
</organism>
<proteinExistence type="predicted"/>
<dbReference type="AlphaFoldDB" id="A0A918TC78"/>
<dbReference type="RefSeq" id="WP_189566865.1">
    <property type="nucleotide sequence ID" value="NZ_BMXI01000001.1"/>
</dbReference>
<evidence type="ECO:0000313" key="2">
    <source>
        <dbReference type="Proteomes" id="UP000644507"/>
    </source>
</evidence>
<comment type="caution">
    <text evidence="1">The sequence shown here is derived from an EMBL/GenBank/DDBJ whole genome shotgun (WGS) entry which is preliminary data.</text>
</comment>